<dbReference type="PANTHER" id="PTHR42879:SF2">
    <property type="entry name" value="3-OXOACYL-[ACYL-CARRIER-PROTEIN] REDUCTASE FABG"/>
    <property type="match status" value="1"/>
</dbReference>
<dbReference type="InterPro" id="IPR036291">
    <property type="entry name" value="NAD(P)-bd_dom_sf"/>
</dbReference>
<dbReference type="EMBL" id="CADCSY010000120">
    <property type="protein sequence ID" value="CAA9257514.1"/>
    <property type="molecule type" value="Genomic_DNA"/>
</dbReference>
<comment type="similarity">
    <text evidence="1">Belongs to the short-chain dehydrogenases/reductases (SDR) family.</text>
</comment>
<organism evidence="3">
    <name type="scientific">uncultured Acidimicrobiales bacterium</name>
    <dbReference type="NCBI Taxonomy" id="310071"/>
    <lineage>
        <taxon>Bacteria</taxon>
        <taxon>Bacillati</taxon>
        <taxon>Actinomycetota</taxon>
        <taxon>Acidimicrobiia</taxon>
        <taxon>Acidimicrobiales</taxon>
        <taxon>environmental samples</taxon>
    </lineage>
</organism>
<dbReference type="InterPro" id="IPR002347">
    <property type="entry name" value="SDR_fam"/>
</dbReference>
<dbReference type="GO" id="GO:0004316">
    <property type="term" value="F:3-oxoacyl-[acyl-carrier-protein] reductase (NADPH) activity"/>
    <property type="evidence" value="ECO:0007669"/>
    <property type="project" value="UniProtKB-EC"/>
</dbReference>
<dbReference type="SUPFAM" id="SSF51735">
    <property type="entry name" value="NAD(P)-binding Rossmann-fold domains"/>
    <property type="match status" value="1"/>
</dbReference>
<dbReference type="PROSITE" id="PS00061">
    <property type="entry name" value="ADH_SHORT"/>
    <property type="match status" value="1"/>
</dbReference>
<dbReference type="PRINTS" id="PR00080">
    <property type="entry name" value="SDRFAMILY"/>
</dbReference>
<dbReference type="EC" id="1.1.1.100" evidence="3"/>
<proteinExistence type="inferred from homology"/>
<dbReference type="Gene3D" id="3.40.50.720">
    <property type="entry name" value="NAD(P)-binding Rossmann-like Domain"/>
    <property type="match status" value="1"/>
</dbReference>
<accession>A0A6J4IRJ3</accession>
<dbReference type="FunFam" id="3.40.50.720:FF:000084">
    <property type="entry name" value="Short-chain dehydrogenase reductase"/>
    <property type="match status" value="1"/>
</dbReference>
<reference evidence="3" key="1">
    <citation type="submission" date="2020-02" db="EMBL/GenBank/DDBJ databases">
        <authorList>
            <person name="Meier V. D."/>
        </authorList>
    </citation>
    <scope>NUCLEOTIDE SEQUENCE</scope>
    <source>
        <strain evidence="3">AVDCRST_MAG20</strain>
    </source>
</reference>
<dbReference type="Pfam" id="PF13561">
    <property type="entry name" value="adh_short_C2"/>
    <property type="match status" value="1"/>
</dbReference>
<keyword evidence="2 3" id="KW-0560">Oxidoreductase</keyword>
<evidence type="ECO:0000313" key="3">
    <source>
        <dbReference type="EMBL" id="CAA9257514.1"/>
    </source>
</evidence>
<evidence type="ECO:0000256" key="2">
    <source>
        <dbReference type="ARBA" id="ARBA00023002"/>
    </source>
</evidence>
<sequence>MPRLSRLSRSVAGRVALVTGAASGMGRATAHLLADEGALVAVTDLRQDAVDAVVDEITGAGSTAAGWALDVGDPEQVEVVVADVVERLGPVDILVNNAGVSLGTGIADERWEEAWAATLAVNLTAHGRMVRACLPHLLRNGDGRIVNIASTEGLGATAGATAYTAAKHGVIGLTRSLAVELGRTGVTVNAVCPGPIHTGMTAPIPDDMKVKFARRRVPARRYGEPEEVAHATLGLVLPAMSFTNGAVVVVDGGLTVQNT</sequence>
<dbReference type="InterPro" id="IPR050259">
    <property type="entry name" value="SDR"/>
</dbReference>
<dbReference type="AlphaFoldDB" id="A0A6J4IRJ3"/>
<protein>
    <submittedName>
        <fullName evidence="3">3-oxoacyl-[acyl-carrier protein] reductase</fullName>
        <ecNumber evidence="3">1.1.1.100</ecNumber>
    </submittedName>
</protein>
<evidence type="ECO:0000256" key="1">
    <source>
        <dbReference type="ARBA" id="ARBA00006484"/>
    </source>
</evidence>
<dbReference type="GO" id="GO:0032787">
    <property type="term" value="P:monocarboxylic acid metabolic process"/>
    <property type="evidence" value="ECO:0007669"/>
    <property type="project" value="UniProtKB-ARBA"/>
</dbReference>
<name>A0A6J4IRJ3_9ACTN</name>
<dbReference type="PANTHER" id="PTHR42879">
    <property type="entry name" value="3-OXOACYL-(ACYL-CARRIER-PROTEIN) REDUCTASE"/>
    <property type="match status" value="1"/>
</dbReference>
<dbReference type="PRINTS" id="PR00081">
    <property type="entry name" value="GDHRDH"/>
</dbReference>
<gene>
    <name evidence="3" type="ORF">AVDCRST_MAG20-2747</name>
</gene>
<dbReference type="InterPro" id="IPR020904">
    <property type="entry name" value="Sc_DH/Rdtase_CS"/>
</dbReference>